<sequence>MKFQLGRRKDLNSNEQKKFREEEEGEEGVEESNSPAPRGLTLLTSSLFLVGEVAGCGLLSFPWALSRTGWSGILLMLAFAGVATYAATVLGRCWIIICQRFPEYRYQPVRHPYPLIGQLAFGKPCRYGCNGRGNLVILIYISMR</sequence>
<evidence type="ECO:0000313" key="8">
    <source>
        <dbReference type="EMBL" id="GFR87471.1"/>
    </source>
</evidence>
<comment type="subcellular location">
    <subcellularLocation>
        <location evidence="1">Membrane</location>
    </subcellularLocation>
</comment>
<name>A0AAV4GSI5_9GAST</name>
<dbReference type="Pfam" id="PF01490">
    <property type="entry name" value="Aa_trans"/>
    <property type="match status" value="1"/>
</dbReference>
<gene>
    <name evidence="8" type="ORF">ElyMa_006077300</name>
</gene>
<evidence type="ECO:0000313" key="9">
    <source>
        <dbReference type="Proteomes" id="UP000762676"/>
    </source>
</evidence>
<evidence type="ECO:0000256" key="4">
    <source>
        <dbReference type="ARBA" id="ARBA00023136"/>
    </source>
</evidence>
<proteinExistence type="predicted"/>
<feature type="transmembrane region" description="Helical" evidence="6">
    <location>
        <begin position="40"/>
        <end position="61"/>
    </location>
</feature>
<evidence type="ECO:0000256" key="1">
    <source>
        <dbReference type="ARBA" id="ARBA00004370"/>
    </source>
</evidence>
<evidence type="ECO:0000256" key="3">
    <source>
        <dbReference type="ARBA" id="ARBA00022989"/>
    </source>
</evidence>
<organism evidence="8 9">
    <name type="scientific">Elysia marginata</name>
    <dbReference type="NCBI Taxonomy" id="1093978"/>
    <lineage>
        <taxon>Eukaryota</taxon>
        <taxon>Metazoa</taxon>
        <taxon>Spiralia</taxon>
        <taxon>Lophotrochozoa</taxon>
        <taxon>Mollusca</taxon>
        <taxon>Gastropoda</taxon>
        <taxon>Heterobranchia</taxon>
        <taxon>Euthyneura</taxon>
        <taxon>Panpulmonata</taxon>
        <taxon>Sacoglossa</taxon>
        <taxon>Placobranchoidea</taxon>
        <taxon>Plakobranchidae</taxon>
        <taxon>Elysia</taxon>
    </lineage>
</organism>
<evidence type="ECO:0000256" key="6">
    <source>
        <dbReference type="SAM" id="Phobius"/>
    </source>
</evidence>
<reference evidence="8 9" key="1">
    <citation type="journal article" date="2021" name="Elife">
        <title>Chloroplast acquisition without the gene transfer in kleptoplastic sea slugs, Plakobranchus ocellatus.</title>
        <authorList>
            <person name="Maeda T."/>
            <person name="Takahashi S."/>
            <person name="Yoshida T."/>
            <person name="Shimamura S."/>
            <person name="Takaki Y."/>
            <person name="Nagai Y."/>
            <person name="Toyoda A."/>
            <person name="Suzuki Y."/>
            <person name="Arimoto A."/>
            <person name="Ishii H."/>
            <person name="Satoh N."/>
            <person name="Nishiyama T."/>
            <person name="Hasebe M."/>
            <person name="Maruyama T."/>
            <person name="Minagawa J."/>
            <person name="Obokata J."/>
            <person name="Shigenobu S."/>
        </authorList>
    </citation>
    <scope>NUCLEOTIDE SEQUENCE [LARGE SCALE GENOMIC DNA]</scope>
</reference>
<feature type="region of interest" description="Disordered" evidence="5">
    <location>
        <begin position="1"/>
        <end position="37"/>
    </location>
</feature>
<comment type="caution">
    <text evidence="8">The sequence shown here is derived from an EMBL/GenBank/DDBJ whole genome shotgun (WGS) entry which is preliminary data.</text>
</comment>
<keyword evidence="2 6" id="KW-0812">Transmembrane</keyword>
<keyword evidence="4 6" id="KW-0472">Membrane</keyword>
<evidence type="ECO:0000259" key="7">
    <source>
        <dbReference type="Pfam" id="PF01490"/>
    </source>
</evidence>
<evidence type="ECO:0000256" key="5">
    <source>
        <dbReference type="SAM" id="MobiDB-lite"/>
    </source>
</evidence>
<feature type="transmembrane region" description="Helical" evidence="6">
    <location>
        <begin position="73"/>
        <end position="97"/>
    </location>
</feature>
<keyword evidence="9" id="KW-1185">Reference proteome</keyword>
<feature type="compositionally biased region" description="Basic and acidic residues" evidence="5">
    <location>
        <begin position="7"/>
        <end position="21"/>
    </location>
</feature>
<accession>A0AAV4GSI5</accession>
<feature type="domain" description="Amino acid transporter transmembrane" evidence="7">
    <location>
        <begin position="40"/>
        <end position="130"/>
    </location>
</feature>
<protein>
    <submittedName>
        <fullName evidence="8">Amino acid transporter</fullName>
    </submittedName>
</protein>
<dbReference type="GO" id="GO:0016020">
    <property type="term" value="C:membrane"/>
    <property type="evidence" value="ECO:0007669"/>
    <property type="project" value="UniProtKB-SubCell"/>
</dbReference>
<dbReference type="AlphaFoldDB" id="A0AAV4GSI5"/>
<evidence type="ECO:0000256" key="2">
    <source>
        <dbReference type="ARBA" id="ARBA00022692"/>
    </source>
</evidence>
<dbReference type="Proteomes" id="UP000762676">
    <property type="component" value="Unassembled WGS sequence"/>
</dbReference>
<keyword evidence="3 6" id="KW-1133">Transmembrane helix</keyword>
<dbReference type="EMBL" id="BMAT01012183">
    <property type="protein sequence ID" value="GFR87471.1"/>
    <property type="molecule type" value="Genomic_DNA"/>
</dbReference>
<dbReference type="InterPro" id="IPR013057">
    <property type="entry name" value="AA_transpt_TM"/>
</dbReference>